<sequence length="189" mass="18619">MVMTTTHAVPSHLLLLLLLVLLLLLLLMMKKILLPPTLPEASGCVGVRHFQAQRPSGAEAEELRSGGLARERGVEVAGAGGEGGAGAAERYVEGGEVGRDGAGAGGGDDGGLRLLEEPLDGLPVGLVAELPGELEDAGGAEGRHAYAPPAALDLGVPVLGGAPLGRGLLRGVGGGGGGGEAVLGLGLLL</sequence>
<reference evidence="1" key="2">
    <citation type="submission" date="2023-04" db="EMBL/GenBank/DDBJ databases">
        <authorList>
            <person name="Bruccoleri R.E."/>
            <person name="Oakeley E.J."/>
            <person name="Faust A.-M."/>
            <person name="Dessus-Babus S."/>
            <person name="Altorfer M."/>
            <person name="Burckhardt D."/>
            <person name="Oertli M."/>
            <person name="Naumann U."/>
            <person name="Petersen F."/>
            <person name="Wong J."/>
        </authorList>
    </citation>
    <scope>NUCLEOTIDE SEQUENCE</scope>
    <source>
        <strain evidence="1">GSM-AAB239-AS_SAM_17_03QT</strain>
        <tissue evidence="1">Leaf</tissue>
    </source>
</reference>
<gene>
    <name evidence="1" type="ORF">M6B38_117365</name>
</gene>
<protein>
    <submittedName>
        <fullName evidence="1">Transcription factor TCP14</fullName>
    </submittedName>
</protein>
<dbReference type="Proteomes" id="UP001140949">
    <property type="component" value="Unassembled WGS sequence"/>
</dbReference>
<reference evidence="1" key="1">
    <citation type="journal article" date="2023" name="GigaByte">
        <title>Genome assembly of the bearded iris, Iris pallida Lam.</title>
        <authorList>
            <person name="Bruccoleri R.E."/>
            <person name="Oakeley E.J."/>
            <person name="Faust A.M.E."/>
            <person name="Altorfer M."/>
            <person name="Dessus-Babus S."/>
            <person name="Burckhardt D."/>
            <person name="Oertli M."/>
            <person name="Naumann U."/>
            <person name="Petersen F."/>
            <person name="Wong J."/>
        </authorList>
    </citation>
    <scope>NUCLEOTIDE SEQUENCE</scope>
    <source>
        <strain evidence="1">GSM-AAB239-AS_SAM_17_03QT</strain>
    </source>
</reference>
<evidence type="ECO:0000313" key="1">
    <source>
        <dbReference type="EMBL" id="KAJ6843732.1"/>
    </source>
</evidence>
<proteinExistence type="predicted"/>
<dbReference type="AlphaFoldDB" id="A0AAX6HSA3"/>
<comment type="caution">
    <text evidence="1">The sequence shown here is derived from an EMBL/GenBank/DDBJ whole genome shotgun (WGS) entry which is preliminary data.</text>
</comment>
<name>A0AAX6HSA3_IRIPA</name>
<dbReference type="EMBL" id="JANAVB010007000">
    <property type="protein sequence ID" value="KAJ6843732.1"/>
    <property type="molecule type" value="Genomic_DNA"/>
</dbReference>
<keyword evidence="2" id="KW-1185">Reference proteome</keyword>
<evidence type="ECO:0000313" key="2">
    <source>
        <dbReference type="Proteomes" id="UP001140949"/>
    </source>
</evidence>
<accession>A0AAX6HSA3</accession>
<organism evidence="1 2">
    <name type="scientific">Iris pallida</name>
    <name type="common">Sweet iris</name>
    <dbReference type="NCBI Taxonomy" id="29817"/>
    <lineage>
        <taxon>Eukaryota</taxon>
        <taxon>Viridiplantae</taxon>
        <taxon>Streptophyta</taxon>
        <taxon>Embryophyta</taxon>
        <taxon>Tracheophyta</taxon>
        <taxon>Spermatophyta</taxon>
        <taxon>Magnoliopsida</taxon>
        <taxon>Liliopsida</taxon>
        <taxon>Asparagales</taxon>
        <taxon>Iridaceae</taxon>
        <taxon>Iridoideae</taxon>
        <taxon>Irideae</taxon>
        <taxon>Iris</taxon>
    </lineage>
</organism>